<dbReference type="PANTHER" id="PTHR13620">
    <property type="entry name" value="3-5 EXONUCLEASE"/>
    <property type="match status" value="1"/>
</dbReference>
<dbReference type="GO" id="GO:0005634">
    <property type="term" value="C:nucleus"/>
    <property type="evidence" value="ECO:0007669"/>
    <property type="project" value="TreeGrafter"/>
</dbReference>
<evidence type="ECO:0000313" key="4">
    <source>
        <dbReference type="EnsemblPlants" id="EMT14131"/>
    </source>
</evidence>
<sequence length="239" mass="28024">MALRAAADDEQHFTRRVVVDTHRRFMDLSVVYTNDPVWVEHSIHIMELLLAEEKYKVVGFDLEYTRARVGSRPKVAVAQMCVRHHVLVYHYCLATRPCERFARFVNSPHYMFAMVDITNDVKVLDNSGIACQNLVEIQGQYKIWGSKEHEKDSLVHLAEAIIDPYYRDMKDSCKKDKRAWHSAWMEKLDKAHVVYAAKEAYMSYDMYRRIVDMRKCLLPQNGQGSSRKQSNGKRHRNNK</sequence>
<dbReference type="AlphaFoldDB" id="N1QYX1"/>
<dbReference type="GO" id="GO:0006139">
    <property type="term" value="P:nucleobase-containing compound metabolic process"/>
    <property type="evidence" value="ECO:0007669"/>
    <property type="project" value="InterPro"/>
</dbReference>
<organism evidence="4">
    <name type="scientific">Aegilops tauschii</name>
    <name type="common">Tausch's goatgrass</name>
    <name type="synonym">Aegilops squarrosa</name>
    <dbReference type="NCBI Taxonomy" id="37682"/>
    <lineage>
        <taxon>Eukaryota</taxon>
        <taxon>Viridiplantae</taxon>
        <taxon>Streptophyta</taxon>
        <taxon>Embryophyta</taxon>
        <taxon>Tracheophyta</taxon>
        <taxon>Spermatophyta</taxon>
        <taxon>Magnoliopsida</taxon>
        <taxon>Liliopsida</taxon>
        <taxon>Poales</taxon>
        <taxon>Poaceae</taxon>
        <taxon>BOP clade</taxon>
        <taxon>Pooideae</taxon>
        <taxon>Triticodae</taxon>
        <taxon>Triticeae</taxon>
        <taxon>Triticinae</taxon>
        <taxon>Aegilops</taxon>
    </lineage>
</organism>
<dbReference type="InterPro" id="IPR051132">
    <property type="entry name" value="3-5_Exonuclease_domain"/>
</dbReference>
<name>N1QYX1_AEGTA</name>
<evidence type="ECO:0000256" key="3">
    <source>
        <dbReference type="SAM" id="MobiDB-lite"/>
    </source>
</evidence>
<dbReference type="InterPro" id="IPR012337">
    <property type="entry name" value="RNaseH-like_sf"/>
</dbReference>
<keyword evidence="1" id="KW-0540">Nuclease</keyword>
<dbReference type="GO" id="GO:0005737">
    <property type="term" value="C:cytoplasm"/>
    <property type="evidence" value="ECO:0007669"/>
    <property type="project" value="TreeGrafter"/>
</dbReference>
<dbReference type="GO" id="GO:0008408">
    <property type="term" value="F:3'-5' exonuclease activity"/>
    <property type="evidence" value="ECO:0007669"/>
    <property type="project" value="InterPro"/>
</dbReference>
<accession>N1QYX1</accession>
<dbReference type="InterPro" id="IPR036397">
    <property type="entry name" value="RNaseH_sf"/>
</dbReference>
<protein>
    <submittedName>
        <fullName evidence="4">Uncharacterized protein</fullName>
    </submittedName>
</protein>
<feature type="compositionally biased region" description="Polar residues" evidence="3">
    <location>
        <begin position="220"/>
        <end position="229"/>
    </location>
</feature>
<dbReference type="InterPro" id="IPR002562">
    <property type="entry name" value="3'-5'_exonuclease_dom"/>
</dbReference>
<dbReference type="EnsemblPlants" id="EMT14131">
    <property type="protein sequence ID" value="EMT14131"/>
    <property type="gene ID" value="F775_25663"/>
</dbReference>
<feature type="region of interest" description="Disordered" evidence="3">
    <location>
        <begin position="219"/>
        <end position="239"/>
    </location>
</feature>
<evidence type="ECO:0000256" key="1">
    <source>
        <dbReference type="ARBA" id="ARBA00022722"/>
    </source>
</evidence>
<reference evidence="4" key="1">
    <citation type="submission" date="2015-06" db="UniProtKB">
        <authorList>
            <consortium name="EnsemblPlants"/>
        </authorList>
    </citation>
    <scope>IDENTIFICATION</scope>
</reference>
<dbReference type="GO" id="GO:0003676">
    <property type="term" value="F:nucleic acid binding"/>
    <property type="evidence" value="ECO:0007669"/>
    <property type="project" value="InterPro"/>
</dbReference>
<dbReference type="Pfam" id="PF01612">
    <property type="entry name" value="DNA_pol_A_exo1"/>
    <property type="match status" value="1"/>
</dbReference>
<feature type="compositionally biased region" description="Basic residues" evidence="3">
    <location>
        <begin position="230"/>
        <end position="239"/>
    </location>
</feature>
<evidence type="ECO:0000256" key="2">
    <source>
        <dbReference type="ARBA" id="ARBA00022801"/>
    </source>
</evidence>
<keyword evidence="2" id="KW-0378">Hydrolase</keyword>
<dbReference type="Gene3D" id="3.30.420.10">
    <property type="entry name" value="Ribonuclease H-like superfamily/Ribonuclease H"/>
    <property type="match status" value="1"/>
</dbReference>
<dbReference type="PANTHER" id="PTHR13620:SF122">
    <property type="entry name" value="3'-5' EXONUCLEASE DOMAIN-CONTAINING PROTEIN"/>
    <property type="match status" value="1"/>
</dbReference>
<proteinExistence type="predicted"/>
<dbReference type="SUPFAM" id="SSF53098">
    <property type="entry name" value="Ribonuclease H-like"/>
    <property type="match status" value="1"/>
</dbReference>